<dbReference type="CDD" id="cd01335">
    <property type="entry name" value="Radical_SAM"/>
    <property type="match status" value="1"/>
</dbReference>
<keyword evidence="3" id="KW-0479">Metal-binding</keyword>
<evidence type="ECO:0000256" key="5">
    <source>
        <dbReference type="ARBA" id="ARBA00023014"/>
    </source>
</evidence>
<evidence type="ECO:0000256" key="3">
    <source>
        <dbReference type="ARBA" id="ARBA00022723"/>
    </source>
</evidence>
<evidence type="ECO:0000256" key="1">
    <source>
        <dbReference type="ARBA" id="ARBA00001966"/>
    </source>
</evidence>
<gene>
    <name evidence="7" type="ORF">GCM10012282_06160</name>
</gene>
<dbReference type="GO" id="GO:0046872">
    <property type="term" value="F:metal ion binding"/>
    <property type="evidence" value="ECO:0007669"/>
    <property type="project" value="UniProtKB-KW"/>
</dbReference>
<comment type="cofactor">
    <cofactor evidence="1">
        <name>[4Fe-4S] cluster</name>
        <dbReference type="ChEBI" id="CHEBI:49883"/>
    </cofactor>
</comment>
<proteinExistence type="predicted"/>
<dbReference type="InterPro" id="IPR006158">
    <property type="entry name" value="Cobalamin-bd"/>
</dbReference>
<dbReference type="SFLD" id="SFLDG01082">
    <property type="entry name" value="B12-binding_domain_containing"/>
    <property type="match status" value="1"/>
</dbReference>
<accession>A0A917KGP3</accession>
<keyword evidence="4" id="KW-0408">Iron</keyword>
<name>A0A917KGP3_9ACTN</name>
<dbReference type="InterPro" id="IPR006638">
    <property type="entry name" value="Elp3/MiaA/NifB-like_rSAM"/>
</dbReference>
<protein>
    <submittedName>
        <fullName evidence="7">RiPP maturation radical SAM protein 1</fullName>
    </submittedName>
</protein>
<dbReference type="GO" id="GO:0005829">
    <property type="term" value="C:cytosol"/>
    <property type="evidence" value="ECO:0007669"/>
    <property type="project" value="TreeGrafter"/>
</dbReference>
<dbReference type="Proteomes" id="UP000625682">
    <property type="component" value="Unassembled WGS sequence"/>
</dbReference>
<dbReference type="Gene3D" id="3.80.30.20">
    <property type="entry name" value="tm_1862 like domain"/>
    <property type="match status" value="1"/>
</dbReference>
<dbReference type="InterPro" id="IPR023404">
    <property type="entry name" value="rSAM_horseshoe"/>
</dbReference>
<dbReference type="GO" id="GO:0051536">
    <property type="term" value="F:iron-sulfur cluster binding"/>
    <property type="evidence" value="ECO:0007669"/>
    <property type="project" value="UniProtKB-KW"/>
</dbReference>
<dbReference type="SFLD" id="SFLDF00324">
    <property type="entry name" value="bacteriocin_maturation"/>
    <property type="match status" value="1"/>
</dbReference>
<evidence type="ECO:0000313" key="8">
    <source>
        <dbReference type="Proteomes" id="UP000625682"/>
    </source>
</evidence>
<dbReference type="PROSITE" id="PS51332">
    <property type="entry name" value="B12_BINDING"/>
    <property type="match status" value="1"/>
</dbReference>
<comment type="caution">
    <text evidence="7">The sequence shown here is derived from an EMBL/GenBank/DDBJ whole genome shotgun (WGS) entry which is preliminary data.</text>
</comment>
<dbReference type="PANTHER" id="PTHR43409">
    <property type="entry name" value="ANAEROBIC MAGNESIUM-PROTOPORPHYRIN IX MONOMETHYL ESTER CYCLASE-RELATED"/>
    <property type="match status" value="1"/>
</dbReference>
<reference evidence="7" key="1">
    <citation type="journal article" date="2014" name="Int. J. Syst. Evol. Microbiol.">
        <title>Complete genome sequence of Corynebacterium casei LMG S-19264T (=DSM 44701T), isolated from a smear-ripened cheese.</title>
        <authorList>
            <consortium name="US DOE Joint Genome Institute (JGI-PGF)"/>
            <person name="Walter F."/>
            <person name="Albersmeier A."/>
            <person name="Kalinowski J."/>
            <person name="Ruckert C."/>
        </authorList>
    </citation>
    <scope>NUCLEOTIDE SEQUENCE</scope>
    <source>
        <strain evidence="7">CGMCC 4.7272</strain>
    </source>
</reference>
<evidence type="ECO:0000313" key="7">
    <source>
        <dbReference type="EMBL" id="GGJ12606.1"/>
    </source>
</evidence>
<organism evidence="7 8">
    <name type="scientific">Streptomyces lacrimifluminis</name>
    <dbReference type="NCBI Taxonomy" id="1500077"/>
    <lineage>
        <taxon>Bacteria</taxon>
        <taxon>Bacillati</taxon>
        <taxon>Actinomycetota</taxon>
        <taxon>Actinomycetes</taxon>
        <taxon>Kitasatosporales</taxon>
        <taxon>Streptomycetaceae</taxon>
        <taxon>Streptomyces</taxon>
    </lineage>
</organism>
<keyword evidence="5" id="KW-0411">Iron-sulfur</keyword>
<dbReference type="InterPro" id="IPR023984">
    <property type="entry name" value="rSAM_ocin_1"/>
</dbReference>
<dbReference type="GO" id="GO:0031419">
    <property type="term" value="F:cobalamin binding"/>
    <property type="evidence" value="ECO:0007669"/>
    <property type="project" value="InterPro"/>
</dbReference>
<dbReference type="GO" id="GO:0003824">
    <property type="term" value="F:catalytic activity"/>
    <property type="evidence" value="ECO:0007669"/>
    <property type="project" value="InterPro"/>
</dbReference>
<evidence type="ECO:0000256" key="4">
    <source>
        <dbReference type="ARBA" id="ARBA00023004"/>
    </source>
</evidence>
<dbReference type="NCBIfam" id="TIGR03975">
    <property type="entry name" value="rSAM_ocin_1"/>
    <property type="match status" value="1"/>
</dbReference>
<dbReference type="Pfam" id="PF02310">
    <property type="entry name" value="B12-binding"/>
    <property type="match status" value="1"/>
</dbReference>
<dbReference type="Gene3D" id="3.40.50.280">
    <property type="entry name" value="Cobalamin-binding domain"/>
    <property type="match status" value="1"/>
</dbReference>
<dbReference type="InterPro" id="IPR051198">
    <property type="entry name" value="BchE-like"/>
</dbReference>
<dbReference type="Pfam" id="PF04055">
    <property type="entry name" value="Radical_SAM"/>
    <property type="match status" value="1"/>
</dbReference>
<evidence type="ECO:0000256" key="2">
    <source>
        <dbReference type="ARBA" id="ARBA00022691"/>
    </source>
</evidence>
<dbReference type="InterPro" id="IPR058240">
    <property type="entry name" value="rSAM_sf"/>
</dbReference>
<evidence type="ECO:0000259" key="6">
    <source>
        <dbReference type="PROSITE" id="PS51332"/>
    </source>
</evidence>
<dbReference type="SMART" id="SM00729">
    <property type="entry name" value="Elp3"/>
    <property type="match status" value="1"/>
</dbReference>
<feature type="domain" description="B12-binding" evidence="6">
    <location>
        <begin position="68"/>
        <end position="206"/>
    </location>
</feature>
<reference evidence="7" key="2">
    <citation type="submission" date="2020-09" db="EMBL/GenBank/DDBJ databases">
        <authorList>
            <person name="Sun Q."/>
            <person name="Zhou Y."/>
        </authorList>
    </citation>
    <scope>NUCLEOTIDE SEQUENCE</scope>
    <source>
        <strain evidence="7">CGMCC 4.7272</strain>
    </source>
</reference>
<sequence length="640" mass="72190">MVCMPWASLSTPSLALGILSRRIADTFPDIETETVYANIDFADWMDQKGGLGRTEYSFYSLNSYFEGCGDWVFSSALYDDPTWRVDEFTESMRDRITDEQRETSLRLHGMVPEFIDTLARRIVAGEPDLVGATSTFQQNVASLALLRRIKQLAPDTKTVMGGANCDGSQGEALHRNFGFLDYVVRGEAERTFPQLVAALRADGDGPVDLSRIPALCRRDGDASVSNPPAERLLSPAEIPSPDYDAYFDRLRRSKVRSWYEPLLVIEGARGCWWGEKHHCTFCGLNGSAMTFRSKSPHTYLEEILALAGRHRVLDFYAVDNILDMSYLDSVLAELADAPFDLRIQYEVKSNMKLSQIVRMREAGVVSVQPGIENLSSRVLRIMDKGVSGTHNVRFLRDAESSGLSVAWNYLFGFPGETQDDYLPLVEQFPALHHLYPATGASRIVLERFSPYFNRPELGFAERRPHRQYRVTYDLPEAELADLAYMFETEAHGIDQKLGDRLNEALREWHDSYVRSSLSYVDHGDRIELANSRPGFAWRTLTLRDPVEAELFRALHDPRSVGQLAQRAARSDGAWDERRVEALLADWRAHGLVFVEAGRAVQLATADENQLMCRIRRDSDKHGGPELALELAEEPTCVTIS</sequence>
<dbReference type="AlphaFoldDB" id="A0A917KGP3"/>
<keyword evidence="2" id="KW-0949">S-adenosyl-L-methionine</keyword>
<dbReference type="InterPro" id="IPR007197">
    <property type="entry name" value="rSAM"/>
</dbReference>
<dbReference type="SFLD" id="SFLDS00029">
    <property type="entry name" value="Radical_SAM"/>
    <property type="match status" value="1"/>
</dbReference>
<dbReference type="PANTHER" id="PTHR43409:SF7">
    <property type="entry name" value="BLL1977 PROTEIN"/>
    <property type="match status" value="1"/>
</dbReference>
<keyword evidence="8" id="KW-1185">Reference proteome</keyword>
<dbReference type="SUPFAM" id="SSF102114">
    <property type="entry name" value="Radical SAM enzymes"/>
    <property type="match status" value="1"/>
</dbReference>
<dbReference type="EMBL" id="BMMU01000001">
    <property type="protein sequence ID" value="GGJ12606.1"/>
    <property type="molecule type" value="Genomic_DNA"/>
</dbReference>